<reference evidence="2" key="1">
    <citation type="submission" date="2019-03" db="EMBL/GenBank/DDBJ databases">
        <title>Complete genome sequence and annotation of the laboratory reference strain Shigella flexneri 5a M90T and genome-wide transcription start site determination.</title>
        <authorList>
            <person name="Cervantes-Rivera R."/>
            <person name="Puhar A."/>
        </authorList>
    </citation>
    <scope>NUCLEOTIDE SEQUENCE [LARGE SCALE GENOMIC DNA]</scope>
    <source>
        <strain evidence="2">M90T / Serotype 5a</strain>
    </source>
</reference>
<gene>
    <name evidence="1" type="ORF">EKN05_015025</name>
</gene>
<dbReference type="AlphaFoldDB" id="A0A4P7TPN6"/>
<dbReference type="Proteomes" id="UP000296678">
    <property type="component" value="Chromosome"/>
</dbReference>
<dbReference type="EMBL" id="CP037923">
    <property type="protein sequence ID" value="QCC32708.1"/>
    <property type="molecule type" value="Genomic_DNA"/>
</dbReference>
<dbReference type="RefSeq" id="WP_128567422.1">
    <property type="nucleotide sequence ID" value="NZ_CM001474.1"/>
</dbReference>
<sequence>MAVSDLDDLVKNNQITVLTQEKVKAIFGLESSKKIRKELGNILQNMARNNEVLVHGQILGNKVSRCN</sequence>
<protein>
    <submittedName>
        <fullName evidence="1">Uncharacterized protein</fullName>
    </submittedName>
</protein>
<accession>A0A4P7TPN6</accession>
<evidence type="ECO:0000313" key="2">
    <source>
        <dbReference type="Proteomes" id="UP000296678"/>
    </source>
</evidence>
<proteinExistence type="predicted"/>
<name>A0A4P7TPN6_SHIFM</name>
<evidence type="ECO:0000313" key="1">
    <source>
        <dbReference type="EMBL" id="QCC32708.1"/>
    </source>
</evidence>
<organism evidence="1 2">
    <name type="scientific">Shigella flexneri serotype 5a (strain M90T)</name>
    <dbReference type="NCBI Taxonomy" id="1086030"/>
    <lineage>
        <taxon>Bacteria</taxon>
        <taxon>Pseudomonadati</taxon>
        <taxon>Pseudomonadota</taxon>
        <taxon>Gammaproteobacteria</taxon>
        <taxon>Enterobacterales</taxon>
        <taxon>Enterobacteriaceae</taxon>
        <taxon>Shigella</taxon>
    </lineage>
</organism>